<dbReference type="KEGG" id="vg:65132086"/>
<name>A0A7M1RTY6_9CAUD</name>
<dbReference type="GeneID" id="65132086"/>
<dbReference type="Proteomes" id="UP000593824">
    <property type="component" value="Segment"/>
</dbReference>
<reference evidence="3 4" key="1">
    <citation type="submission" date="2020-07" db="EMBL/GenBank/DDBJ databases">
        <title>Taxonomic proposal: Crassvirales, a new order of highly abundant and diverse bacterial viruses.</title>
        <authorList>
            <person name="Shkoporov A.N."/>
            <person name="Stockdale S.R."/>
            <person name="Guerin E."/>
            <person name="Ross R.P."/>
            <person name="Hill C."/>
        </authorList>
    </citation>
    <scope>NUCLEOTIDE SEQUENCE [LARGE SCALE GENOMIC DNA]</scope>
</reference>
<keyword evidence="2" id="KW-1133">Transmembrane helix</keyword>
<proteinExistence type="predicted"/>
<organism evidence="3 4">
    <name type="scientific">uncultured phage cr273_1</name>
    <dbReference type="NCBI Taxonomy" id="2772095"/>
    <lineage>
        <taxon>Viruses</taxon>
        <taxon>Duplodnaviria</taxon>
        <taxon>Heunggongvirae</taxon>
        <taxon>Uroviricota</taxon>
        <taxon>Caudoviricetes</taxon>
        <taxon>Crassvirales</taxon>
        <taxon>Suoliviridae</taxon>
        <taxon>Oafivirinae</taxon>
        <taxon>Buhlduvirus</taxon>
        <taxon>Buhlduvirus animalis</taxon>
    </lineage>
</organism>
<dbReference type="RefSeq" id="YP_010113555.1">
    <property type="nucleotide sequence ID" value="NC_055904.1"/>
</dbReference>
<keyword evidence="2" id="KW-0812">Transmembrane</keyword>
<dbReference type="EMBL" id="MT774411">
    <property type="protein sequence ID" value="QOR57915.1"/>
    <property type="molecule type" value="Genomic_DNA"/>
</dbReference>
<evidence type="ECO:0000313" key="4">
    <source>
        <dbReference type="Proteomes" id="UP000593824"/>
    </source>
</evidence>
<keyword evidence="2" id="KW-0472">Membrane</keyword>
<sequence>MFCPNYKNKSVFRGFNNLIKAFGGKPLSEEEFRSVDLRNLRTGRDYSAMEAAYKVYNRNKGFTMEYTPSGEQSQLFRQLLEYYNGDTRAAIIAKSNVYSNRYTKEHGAWYDEINPVEPDVHDVINNKDFDAAMVLKRKAYPVFVTSTLELFDFNVVQALERGEAVSSKSIIDSLIRQGQLGLNHVVLSLILSKHDVQVVINRNLGNYDLMSTYTDKNGRSVIVINPSLMDKVTFSYFNEAFLHEMIHAVTVDIINNPVTAEDFAFVKKNHEMWAKLRGLYKEDDPALLDVESGLYALQNEKEFAAVFATDATAREFFFKLAERADANKNSGFLQKMKNFIISFIKAFSKKASFEYNTTELLKEYQKNLTSYLFNQQKVLSKFSAEEIQQIQNNVGSWAYENQALLENVKSINKKLDLLERNNFFKVTWRKKQASKTYSFEHIIQDLLVRRDALKSQLQDDVLRQKLLSEVDSQIESFLNQSVGKYVAMDQLLKQVVPRLMEDARKINNIVVNEDQSLSASEYMYQMHSNIGVYLEIAEQLSGVLKETSNKNDILREFNEGKTDEEKLTLDDLEKMQKIIEHVEGLCNDTKVALNIINGRIAQKSLLEQSEKSRSTEEMRDFLALSQRTKGEGALINSITQTDVSWLEQNLFSQDSSTNAAVRALYSIVNDAVQRSNRKLAEKRQLLVELQDQLGANESVTDIYEKDNGITTGYIVRKLNFGKYYNKLDEKYVTLNKQFNDMFGKLEGYASLPEKNRIAPNNETIITERQREELGLPKVEDYQYTIRTAYNECINQFKAANGHRRYKAEYYSAWAQVPKLAKDELDAINLQINNLLHPVTEIKKGDKKKGEKDKKLVHLEQLSDPDYEKLLELLVRKKFLYSDYNEYGNKKSGIALEHARALQRLRNTLYGNKEANNDDEVDDSGKKKPVKREISKRWIEERNEIIKQCSTINNVYDPRAFGKYQNLEQWRKEIKAECNLTKGTDHEIGDEAAFSKYVKAKREGKTYDGFDAAKYEEWKADINSIAKFDEKTYNRWMFRNSKRVFKLDENGKSPLWEKIEKAMRGFKVDYGEEYNKIDAEIKEMLAPLRDQSGRVIVQVMKDSFVEKLKELNRKKTELKEKFKKNQDKDFKDLVTRWSDLISTYMRFEETEYYKLVYNKARDTATMEDGRVDEDLFVILMKNYGYETEPDYTDMMMGIYDPQISPYNWSTKMVAKDDEFMEWVPGNQFSEEKGNEKYIDPDFDESYNTSFVPDAKLYDNKEAFDKIDKSKTLKALYDATLATMKEANALQTNRIYHDDYLLPQQTGSIWKRIKKHPWFHRSLSVYNSITGDYDKKKISTKFGVMGRAILEKLGFLYNPDDAMEYGSSAALDTQTDETTLETVQKPIGVYPDGRPFHILPQYYTRRLLDASQISSDLVGILCDYYKMSTEYYEKMAIRDKCESIVDFMDNRGKYKDTTETATTKRYRAFEAASKFLEMNLYNVRRNAYVSNWGPVKINWTKFAGVWKNTATALNLGASPKVALVGFISTISEFGLQALTKQYYDPSDARFGILEMALNLLKTGGGINNIANKNSKDPLIVKMSYFNVAGMGDKMSKHTNRNRLVNAIIDNSIFGFLSTVDFLAKGTMMASITHSYRFVDGEFITKNEIQSKYYYLPKEERAKKIDQHSTAISLYDVMKVRTKIGEKDGLEHTIIDIDKKYKDAFNDVIEKVRSVVEKLTEQADGMQTELQKSAIMLGIMGSMIMIHRQYLPVVLQKGFTAQVYDYDMQQYKNGEIRVMYNYLSEVFANNMLLGSPMAASLGLAFGGWLGALISVAIFSAIGGYKRYTNAKNGIGKKSMRQINDEFFNDFGSEMRAKRSQANKAAIKATLWRIGLYYMVVSQLANLACLLADGDDDSWWKQFMALCMRQFQWEFFSMYRTTDLFNTFRTPSAATSVLDLVESGSDAIEKGASYIVSRMFTREDMLYDASSAFGSIADIGSDDEIERGTYKGWEKWQRTVVKMTPYHNIIEQYLNSKAKRQFLENKTFKMQPEDNILEYKPFTGEPW</sequence>
<evidence type="ECO:0000256" key="2">
    <source>
        <dbReference type="SAM" id="Phobius"/>
    </source>
</evidence>
<feature type="coiled-coil region" evidence="1">
    <location>
        <begin position="1100"/>
        <end position="1127"/>
    </location>
</feature>
<accession>A0A7M1RTY6</accession>
<feature type="transmembrane region" description="Helical" evidence="2">
    <location>
        <begin position="1794"/>
        <end position="1818"/>
    </location>
</feature>
<keyword evidence="1" id="KW-0175">Coiled coil</keyword>
<keyword evidence="4" id="KW-1185">Reference proteome</keyword>
<evidence type="ECO:0000256" key="1">
    <source>
        <dbReference type="SAM" id="Coils"/>
    </source>
</evidence>
<protein>
    <submittedName>
        <fullName evidence="3">Uncharacterized protein</fullName>
    </submittedName>
</protein>
<evidence type="ECO:0000313" key="3">
    <source>
        <dbReference type="EMBL" id="QOR57915.1"/>
    </source>
</evidence>